<evidence type="ECO:0000313" key="1">
    <source>
        <dbReference type="EMBL" id="PKD44320.1"/>
    </source>
</evidence>
<name>A0A2N0VJF5_9BACT</name>
<proteinExistence type="predicted"/>
<keyword evidence="2" id="KW-1185">Reference proteome</keyword>
<dbReference type="AlphaFoldDB" id="A0A2N0VJF5"/>
<organism evidence="1 2">
    <name type="scientific">Rhodohalobacter barkolensis</name>
    <dbReference type="NCBI Taxonomy" id="2053187"/>
    <lineage>
        <taxon>Bacteria</taxon>
        <taxon>Pseudomonadati</taxon>
        <taxon>Balneolota</taxon>
        <taxon>Balneolia</taxon>
        <taxon>Balneolales</taxon>
        <taxon>Balneolaceae</taxon>
        <taxon>Rhodohalobacter</taxon>
    </lineage>
</organism>
<sequence length="174" mass="19693">MQTVDNDIKRIVVQIESIDASLDELTKPGQSDLKRAFDLFSDNASKIKNMEKDFAKHADLMETSGEEYFAAWDSDKESYDNPEIQKQSDERRVELAKTYDKIAENNIGVKEAFLAYVSDINEIERFLSNDLTSEGITSISSISDDVVDNGMQLNNELKNLQNAIADARVKMRQS</sequence>
<gene>
    <name evidence="1" type="ORF">CWD77_02300</name>
</gene>
<dbReference type="Proteomes" id="UP000233398">
    <property type="component" value="Unassembled WGS sequence"/>
</dbReference>
<dbReference type="InterPro" id="IPR021342">
    <property type="entry name" value="DUF2959"/>
</dbReference>
<evidence type="ECO:0000313" key="2">
    <source>
        <dbReference type="Proteomes" id="UP000233398"/>
    </source>
</evidence>
<reference evidence="1 2" key="1">
    <citation type="submission" date="2017-11" db="EMBL/GenBank/DDBJ databases">
        <title>Rhodohalobacter 15182 sp. nov., isolated from a salt lake.</title>
        <authorList>
            <person name="Han S."/>
        </authorList>
    </citation>
    <scope>NUCLEOTIDE SEQUENCE [LARGE SCALE GENOMIC DNA]</scope>
    <source>
        <strain evidence="1 2">15182</strain>
    </source>
</reference>
<dbReference type="EMBL" id="PISP01000001">
    <property type="protein sequence ID" value="PKD44320.1"/>
    <property type="molecule type" value="Genomic_DNA"/>
</dbReference>
<comment type="caution">
    <text evidence="1">The sequence shown here is derived from an EMBL/GenBank/DDBJ whole genome shotgun (WGS) entry which is preliminary data.</text>
</comment>
<accession>A0A2N0VJF5</accession>
<dbReference type="Pfam" id="PF11172">
    <property type="entry name" value="DUF2959"/>
    <property type="match status" value="1"/>
</dbReference>
<evidence type="ECO:0008006" key="3">
    <source>
        <dbReference type="Google" id="ProtNLM"/>
    </source>
</evidence>
<protein>
    <recommendedName>
        <fullName evidence="3">DUF5082 domain-containing protein</fullName>
    </recommendedName>
</protein>